<organism evidence="3 4">
    <name type="scientific">Candidatus Thiodiazotropha endoloripes</name>
    <dbReference type="NCBI Taxonomy" id="1818881"/>
    <lineage>
        <taxon>Bacteria</taxon>
        <taxon>Pseudomonadati</taxon>
        <taxon>Pseudomonadota</taxon>
        <taxon>Gammaproteobacteria</taxon>
        <taxon>Chromatiales</taxon>
        <taxon>Sedimenticolaceae</taxon>
        <taxon>Candidatus Thiodiazotropha</taxon>
    </lineage>
</organism>
<dbReference type="PANTHER" id="PTHR43317:SF1">
    <property type="entry name" value="THERMOSPERMINE SYNTHASE ACAULIS5"/>
    <property type="match status" value="1"/>
</dbReference>
<feature type="transmembrane region" description="Helical" evidence="2">
    <location>
        <begin position="160"/>
        <end position="181"/>
    </location>
</feature>
<gene>
    <name evidence="3" type="ORF">A3196_15105</name>
</gene>
<name>A0A1E2UV79_9GAMM</name>
<dbReference type="NCBIfam" id="NF037959">
    <property type="entry name" value="MFS_SpdSyn"/>
    <property type="match status" value="1"/>
</dbReference>
<keyword evidence="2" id="KW-0812">Transmembrane</keyword>
<dbReference type="InterPro" id="IPR029063">
    <property type="entry name" value="SAM-dependent_MTases_sf"/>
</dbReference>
<feature type="transmembrane region" description="Helical" evidence="2">
    <location>
        <begin position="187"/>
        <end position="207"/>
    </location>
</feature>
<dbReference type="SUPFAM" id="SSF53335">
    <property type="entry name" value="S-adenosyl-L-methionine-dependent methyltransferases"/>
    <property type="match status" value="1"/>
</dbReference>
<accession>A0A1E2UV79</accession>
<feature type="transmembrane region" description="Helical" evidence="2">
    <location>
        <begin position="12"/>
        <end position="34"/>
    </location>
</feature>
<evidence type="ECO:0000313" key="4">
    <source>
        <dbReference type="Proteomes" id="UP000094849"/>
    </source>
</evidence>
<dbReference type="Gene3D" id="3.40.50.150">
    <property type="entry name" value="Vaccinia Virus protein VP39"/>
    <property type="match status" value="1"/>
</dbReference>
<evidence type="ECO:0000313" key="3">
    <source>
        <dbReference type="EMBL" id="ODB98666.1"/>
    </source>
</evidence>
<dbReference type="PANTHER" id="PTHR43317">
    <property type="entry name" value="THERMOSPERMINE SYNTHASE ACAULIS5"/>
    <property type="match status" value="1"/>
</dbReference>
<protein>
    <recommendedName>
        <fullName evidence="5">Spermidine synthase</fullName>
    </recommendedName>
</protein>
<feature type="transmembrane region" description="Helical" evidence="2">
    <location>
        <begin position="259"/>
        <end position="280"/>
    </location>
</feature>
<keyword evidence="2" id="KW-1133">Transmembrane helix</keyword>
<evidence type="ECO:0000256" key="2">
    <source>
        <dbReference type="SAM" id="Phobius"/>
    </source>
</evidence>
<feature type="transmembrane region" description="Helical" evidence="2">
    <location>
        <begin position="46"/>
        <end position="68"/>
    </location>
</feature>
<dbReference type="CDD" id="cd02440">
    <property type="entry name" value="AdoMet_MTases"/>
    <property type="match status" value="1"/>
</dbReference>
<keyword evidence="1" id="KW-0620">Polyamine biosynthesis</keyword>
<comment type="caution">
    <text evidence="3">The sequence shown here is derived from an EMBL/GenBank/DDBJ whole genome shotgun (WGS) entry which is preliminary data.</text>
</comment>
<keyword evidence="2" id="KW-0472">Membrane</keyword>
<evidence type="ECO:0000256" key="1">
    <source>
        <dbReference type="ARBA" id="ARBA00023115"/>
    </source>
</evidence>
<feature type="transmembrane region" description="Helical" evidence="2">
    <location>
        <begin position="371"/>
        <end position="391"/>
    </location>
</feature>
<proteinExistence type="predicted"/>
<dbReference type="SUPFAM" id="SSF103473">
    <property type="entry name" value="MFS general substrate transporter"/>
    <property type="match status" value="1"/>
</dbReference>
<dbReference type="GO" id="GO:0006596">
    <property type="term" value="P:polyamine biosynthetic process"/>
    <property type="evidence" value="ECO:0007669"/>
    <property type="project" value="UniProtKB-KW"/>
</dbReference>
<evidence type="ECO:0008006" key="5">
    <source>
        <dbReference type="Google" id="ProtNLM"/>
    </source>
</evidence>
<dbReference type="InterPro" id="IPR036259">
    <property type="entry name" value="MFS_trans_sf"/>
</dbReference>
<feature type="transmembrane region" description="Helical" evidence="2">
    <location>
        <begin position="338"/>
        <end position="359"/>
    </location>
</feature>
<feature type="transmembrane region" description="Helical" evidence="2">
    <location>
        <begin position="397"/>
        <end position="418"/>
    </location>
</feature>
<feature type="transmembrane region" description="Helical" evidence="2">
    <location>
        <begin position="118"/>
        <end position="139"/>
    </location>
</feature>
<reference evidence="3 4" key="1">
    <citation type="submission" date="2016-03" db="EMBL/GenBank/DDBJ databases">
        <title>Chemosynthetic sulphur-oxidizing symbionts of marine invertebrate animals are capable of nitrogen fixation.</title>
        <authorList>
            <person name="Petersen J.M."/>
            <person name="Kemper A."/>
            <person name="Gruber-Vodicka H."/>
            <person name="Cardini U."/>
            <person name="Geest Mvander."/>
            <person name="Kleiner M."/>
            <person name="Bulgheresi S."/>
            <person name="Fussmann M."/>
            <person name="Herbold C."/>
            <person name="Seah B.K.B."/>
            <person name="Antony C.Paul."/>
            <person name="Liu D."/>
            <person name="Belitz A."/>
            <person name="Weber M."/>
        </authorList>
    </citation>
    <scope>NUCLEOTIDE SEQUENCE [LARGE SCALE GENOMIC DNA]</scope>
    <source>
        <strain evidence="3">G_D</strain>
    </source>
</reference>
<feature type="transmembrane region" description="Helical" evidence="2">
    <location>
        <begin position="228"/>
        <end position="247"/>
    </location>
</feature>
<feature type="transmembrane region" description="Helical" evidence="2">
    <location>
        <begin position="301"/>
        <end position="318"/>
    </location>
</feature>
<feature type="transmembrane region" description="Helical" evidence="2">
    <location>
        <begin position="430"/>
        <end position="449"/>
    </location>
</feature>
<keyword evidence="4" id="KW-1185">Reference proteome</keyword>
<feature type="transmembrane region" description="Helical" evidence="2">
    <location>
        <begin position="80"/>
        <end position="98"/>
    </location>
</feature>
<dbReference type="EMBL" id="LVJZ01000003">
    <property type="protein sequence ID" value="ODB98666.1"/>
    <property type="molecule type" value="Genomic_DNA"/>
</dbReference>
<dbReference type="Proteomes" id="UP000094849">
    <property type="component" value="Unassembled WGS sequence"/>
</dbReference>
<dbReference type="STRING" id="1818881.A3196_15105"/>
<dbReference type="AlphaFoldDB" id="A0A1E2UV79"/>
<sequence length="873" mass="95337">MASGTLAFGSTAIPLLYLLVLLSGFAGLGYQIAWTRMLSVSLGHEFTAVLAVVTAFFIGLSLGGLIFNRVLRQTRYPLRWYVALEITIGLWALCLMLLLPHYNPWSAHLIGSEPHPLWHWSVAFGASLLVLLPATLAMGATLPAAHRVSVSLSVVNRGIAGLYAANTGGALFGTLIATYWLLPALGLNHTLLLFASINLAIAALLWLRMPKRQVQPISWPDAATPGRRLLLVLFLTGLLGLGYEILVVRVLAQVLEGTVYSYAAVLAVYLLGTTLGAALYHRYSRRSGDAGERWSATGQRLLVAVSFLCLTGTLLLWATESIYQAVFGQLGPGNLAAMLAELSVATVVFLLPTLAMGGLFSHLAQQATGPYGLGAALGVNTLGAALAPLLFGVILLPLLGALETLVLLAVGYMILPWLLGSDLSYWRYKLPLVVCACALLLIPGPLRFVSAPSGSEMLAYDEGVIAAVAVIEEPDQSRHLKVNNRFTMGGTASRFSDHRQTHLPLLWHGGAARSALYLGLGTGITFQAAQYYPELQATGVELIPEMLTLMPRFGVDVTGPHWRNPPRVIAADARRFVVAEETQYDVIVAEVFHPSRDGAGSLYTVEHFSAIRQRLATDGLFCQWLPLFQLDLDTLRLITRSYLEVFPNAQLHLAHYSLRQPLLCLLGGEGLNAFSDDWLEQRIHDRGLQRQLIANRLNSDFTLFGGYLAGPEALRRFTADVPLNTDDHPRVIFQAPGFVYGDPQSAAQRLLELVQLTAPHRGTLLDNRSNKGDFGRRLQEYWLARDAFLAAGVGVAPSTDIRKILAQTQHKLLDVVRLSSDFLPAYDPLLKMATAVHRVDPQSAHKLLLELEQANPKLPEARRLRRRLFGGDP</sequence>